<dbReference type="Proteomes" id="UP001152320">
    <property type="component" value="Chromosome 5"/>
</dbReference>
<keyword evidence="2" id="KW-0472">Membrane</keyword>
<evidence type="ECO:0000256" key="3">
    <source>
        <dbReference type="SAM" id="SignalP"/>
    </source>
</evidence>
<keyword evidence="2" id="KW-1133">Transmembrane helix</keyword>
<protein>
    <submittedName>
        <fullName evidence="4">Uncharacterized protein</fullName>
    </submittedName>
</protein>
<feature type="compositionally biased region" description="Polar residues" evidence="1">
    <location>
        <begin position="124"/>
        <end position="135"/>
    </location>
</feature>
<evidence type="ECO:0000313" key="5">
    <source>
        <dbReference type="Proteomes" id="UP001152320"/>
    </source>
</evidence>
<name>A0A9Q1CCL3_HOLLE</name>
<feature type="region of interest" description="Disordered" evidence="1">
    <location>
        <begin position="105"/>
        <end position="199"/>
    </location>
</feature>
<evidence type="ECO:0000256" key="2">
    <source>
        <dbReference type="SAM" id="Phobius"/>
    </source>
</evidence>
<accession>A0A9Q1CCL3</accession>
<feature type="chain" id="PRO_5040378416" evidence="3">
    <location>
        <begin position="26"/>
        <end position="282"/>
    </location>
</feature>
<gene>
    <name evidence="4" type="ORF">HOLleu_13207</name>
</gene>
<keyword evidence="2" id="KW-0812">Transmembrane</keyword>
<feature type="signal peptide" evidence="3">
    <location>
        <begin position="1"/>
        <end position="25"/>
    </location>
</feature>
<keyword evidence="5" id="KW-1185">Reference proteome</keyword>
<feature type="compositionally biased region" description="Pro residues" evidence="1">
    <location>
        <begin position="112"/>
        <end position="122"/>
    </location>
</feature>
<reference evidence="4" key="1">
    <citation type="submission" date="2021-10" db="EMBL/GenBank/DDBJ databases">
        <title>Tropical sea cucumber genome reveals ecological adaptation and Cuvierian tubules defense mechanism.</title>
        <authorList>
            <person name="Chen T."/>
        </authorList>
    </citation>
    <scope>NUCLEOTIDE SEQUENCE</scope>
    <source>
        <strain evidence="4">Nanhai2018</strain>
        <tissue evidence="4">Muscle</tissue>
    </source>
</reference>
<feature type="transmembrane region" description="Helical" evidence="2">
    <location>
        <begin position="72"/>
        <end position="98"/>
    </location>
</feature>
<organism evidence="4 5">
    <name type="scientific">Holothuria leucospilota</name>
    <name type="common">Black long sea cucumber</name>
    <name type="synonym">Mertensiothuria leucospilota</name>
    <dbReference type="NCBI Taxonomy" id="206669"/>
    <lineage>
        <taxon>Eukaryota</taxon>
        <taxon>Metazoa</taxon>
        <taxon>Echinodermata</taxon>
        <taxon>Eleutherozoa</taxon>
        <taxon>Echinozoa</taxon>
        <taxon>Holothuroidea</taxon>
        <taxon>Aspidochirotacea</taxon>
        <taxon>Aspidochirotida</taxon>
        <taxon>Holothuriidae</taxon>
        <taxon>Holothuria</taxon>
    </lineage>
</organism>
<evidence type="ECO:0000256" key="1">
    <source>
        <dbReference type="SAM" id="MobiDB-lite"/>
    </source>
</evidence>
<keyword evidence="3" id="KW-0732">Signal</keyword>
<dbReference type="EMBL" id="JAIZAY010000005">
    <property type="protein sequence ID" value="KAJ8042204.1"/>
    <property type="molecule type" value="Genomic_DNA"/>
</dbReference>
<evidence type="ECO:0000313" key="4">
    <source>
        <dbReference type="EMBL" id="KAJ8042204.1"/>
    </source>
</evidence>
<proteinExistence type="predicted"/>
<feature type="compositionally biased region" description="Basic and acidic residues" evidence="1">
    <location>
        <begin position="147"/>
        <end position="157"/>
    </location>
</feature>
<comment type="caution">
    <text evidence="4">The sequence shown here is derived from an EMBL/GenBank/DDBJ whole genome shotgun (WGS) entry which is preliminary data.</text>
</comment>
<sequence>MATLRCESICLLCVYLVPAVKQSTGQDSGCPTTVYLEKIKENQTGILEFDGRICNVEIQNTDLSNDSRSLEILFAITASLGFILWALTLFIICLRCFYKQKNCKREDKNRPHPPPPSGPAPNPANQRIQKTVNQTHGKHNPPSHSSSEPHKVRKYENGDSQPPTPNADSEGAQEADTTANPDSRSKLHPKLQMHEKEKQASYGLLSDNKYDQPPLLKESELNVSKRELLDLKEKIDALFLVGGGNEDNARENGGVAYYNTGIDRSTFQSEFKVEGLTSVNYF</sequence>
<dbReference type="AlphaFoldDB" id="A0A9Q1CCL3"/>